<sequence>MKDRYVNYKDLSRHEQVGKDYSIHLHFRSPQLGVFSIHGGGIETGTSELALAIAGRDWSCYLFSGDKPRGNHRLHLTSTRFDEPLAILLANQCERILALHGAAGDEEKVYVGGLDETWRQHIKKCLAQQGFAAIDPPPRLGGREPENIVNRGRRKQGVQLELTSGLRRTFFQGSGLAGRKRPTPRFYTFVNAVREAISTLSQP</sequence>
<gene>
    <name evidence="1" type="ORF">SAMN06265361_10975</name>
</gene>
<dbReference type="EMBL" id="FXTU01000009">
    <property type="protein sequence ID" value="SMP32976.1"/>
    <property type="molecule type" value="Genomic_DNA"/>
</dbReference>
<comment type="caution">
    <text evidence="1">The sequence shown here is derived from an EMBL/GenBank/DDBJ whole genome shotgun (WGS) entry which is preliminary data.</text>
</comment>
<evidence type="ECO:0000313" key="2">
    <source>
        <dbReference type="Proteomes" id="UP001157946"/>
    </source>
</evidence>
<evidence type="ECO:0000313" key="1">
    <source>
        <dbReference type="EMBL" id="SMP32976.1"/>
    </source>
</evidence>
<reference evidence="1" key="1">
    <citation type="submission" date="2017-05" db="EMBL/GenBank/DDBJ databases">
        <authorList>
            <person name="Varghese N."/>
            <person name="Submissions S."/>
        </authorList>
    </citation>
    <scope>NUCLEOTIDE SEQUENCE</scope>
    <source>
        <strain evidence="1">DSM 45262</strain>
    </source>
</reference>
<name>A0AA45WS00_9BACL</name>
<dbReference type="InterPro" id="IPR038128">
    <property type="entry name" value="Gamma_PGA_hydro_sf"/>
</dbReference>
<dbReference type="AlphaFoldDB" id="A0AA45WS00"/>
<accession>A0AA45WS00</accession>
<dbReference type="RefSeq" id="WP_102991176.1">
    <property type="nucleotide sequence ID" value="NZ_FXTU01000009.1"/>
</dbReference>
<keyword evidence="2" id="KW-1185">Reference proteome</keyword>
<dbReference type="Proteomes" id="UP001157946">
    <property type="component" value="Unassembled WGS sequence"/>
</dbReference>
<dbReference type="Gene3D" id="3.40.630.100">
    <property type="entry name" value="Poly-gamma-glutamate hydrolase, zinc-binding motif"/>
    <property type="match status" value="1"/>
</dbReference>
<organism evidence="1 2">
    <name type="scientific">Laceyella tengchongensis</name>
    <dbReference type="NCBI Taxonomy" id="574699"/>
    <lineage>
        <taxon>Bacteria</taxon>
        <taxon>Bacillati</taxon>
        <taxon>Bacillota</taxon>
        <taxon>Bacilli</taxon>
        <taxon>Bacillales</taxon>
        <taxon>Thermoactinomycetaceae</taxon>
        <taxon>Laceyella</taxon>
    </lineage>
</organism>
<dbReference type="InterPro" id="IPR008585">
    <property type="entry name" value="Gamma_PGA_hydro"/>
</dbReference>
<protein>
    <submittedName>
        <fullName evidence="1">Phage-related replication protein YjqB, UPF0714/DUF867 family</fullName>
    </submittedName>
</protein>
<dbReference type="Pfam" id="PF05908">
    <property type="entry name" value="Gamma_PGA_hydro"/>
    <property type="match status" value="1"/>
</dbReference>
<proteinExistence type="predicted"/>